<protein>
    <submittedName>
        <fullName evidence="2">Uncharacterized protein</fullName>
    </submittedName>
</protein>
<evidence type="ECO:0000313" key="2">
    <source>
        <dbReference type="EMBL" id="KIY61886.1"/>
    </source>
</evidence>
<name>A0A0D7AX76_9AGAR</name>
<evidence type="ECO:0000313" key="3">
    <source>
        <dbReference type="Proteomes" id="UP000054007"/>
    </source>
</evidence>
<sequence length="345" mass="37207">MPGDNEGSPSAGGVPSSPFTFSASPTVLLMPPDDSGRQTRRDGTSPSPALEEDALHSGLTSAPTHTAPTRIRRPTRGERRHLKPLQQADTEFFPGHASSSTPGAQLGIHRIFEVDDLGRSLHADTTYFAAVKPVQRRKLDSNGAFAPALSSKQPGAMQEASSPADPGVVDGWMEFENGPEAVVDPDGGWDDGEGVETQAESAQGTQRKFYASSDDPMSVFRTKVDEILDKCYELDGLNTEAVCGSCTLERAEQESMESRVRATVLAAVQSVLRLEDLPEELYSTGILSPEPTGSQSAGHLYRVLYTAYRSGPVIRGQGLPFMTWGLKFNCSMQDVYARVKEDTPT</sequence>
<feature type="compositionally biased region" description="Low complexity" evidence="1">
    <location>
        <begin position="7"/>
        <end position="26"/>
    </location>
</feature>
<evidence type="ECO:0000256" key="1">
    <source>
        <dbReference type="SAM" id="MobiDB-lite"/>
    </source>
</evidence>
<dbReference type="EMBL" id="KN880855">
    <property type="protein sequence ID" value="KIY61886.1"/>
    <property type="molecule type" value="Genomic_DNA"/>
</dbReference>
<dbReference type="Proteomes" id="UP000054007">
    <property type="component" value="Unassembled WGS sequence"/>
</dbReference>
<dbReference type="OrthoDB" id="3069526at2759"/>
<feature type="compositionally biased region" description="Polar residues" evidence="1">
    <location>
        <begin position="58"/>
        <end position="67"/>
    </location>
</feature>
<gene>
    <name evidence="2" type="ORF">CYLTODRAFT_459472</name>
</gene>
<organism evidence="2 3">
    <name type="scientific">Cylindrobasidium torrendii FP15055 ss-10</name>
    <dbReference type="NCBI Taxonomy" id="1314674"/>
    <lineage>
        <taxon>Eukaryota</taxon>
        <taxon>Fungi</taxon>
        <taxon>Dikarya</taxon>
        <taxon>Basidiomycota</taxon>
        <taxon>Agaricomycotina</taxon>
        <taxon>Agaricomycetes</taxon>
        <taxon>Agaricomycetidae</taxon>
        <taxon>Agaricales</taxon>
        <taxon>Marasmiineae</taxon>
        <taxon>Physalacriaceae</taxon>
        <taxon>Cylindrobasidium</taxon>
    </lineage>
</organism>
<dbReference type="AlphaFoldDB" id="A0A0D7AX76"/>
<accession>A0A0D7AX76</accession>
<keyword evidence="3" id="KW-1185">Reference proteome</keyword>
<reference evidence="2 3" key="1">
    <citation type="journal article" date="2015" name="Fungal Genet. Biol.">
        <title>Evolution of novel wood decay mechanisms in Agaricales revealed by the genome sequences of Fistulina hepatica and Cylindrobasidium torrendii.</title>
        <authorList>
            <person name="Floudas D."/>
            <person name="Held B.W."/>
            <person name="Riley R."/>
            <person name="Nagy L.G."/>
            <person name="Koehler G."/>
            <person name="Ransdell A.S."/>
            <person name="Younus H."/>
            <person name="Chow J."/>
            <person name="Chiniquy J."/>
            <person name="Lipzen A."/>
            <person name="Tritt A."/>
            <person name="Sun H."/>
            <person name="Haridas S."/>
            <person name="LaButti K."/>
            <person name="Ohm R.A."/>
            <person name="Kues U."/>
            <person name="Blanchette R.A."/>
            <person name="Grigoriev I.V."/>
            <person name="Minto R.E."/>
            <person name="Hibbett D.S."/>
        </authorList>
    </citation>
    <scope>NUCLEOTIDE SEQUENCE [LARGE SCALE GENOMIC DNA]</scope>
    <source>
        <strain evidence="2 3">FP15055 ss-10</strain>
    </source>
</reference>
<proteinExistence type="predicted"/>
<feature type="compositionally biased region" description="Basic and acidic residues" evidence="1">
    <location>
        <begin position="34"/>
        <end position="43"/>
    </location>
</feature>
<feature type="region of interest" description="Disordered" evidence="1">
    <location>
        <begin position="1"/>
        <end position="81"/>
    </location>
</feature>
<feature type="compositionally biased region" description="Basic residues" evidence="1">
    <location>
        <begin position="70"/>
        <end position="81"/>
    </location>
</feature>